<feature type="transmembrane region" description="Helical" evidence="1">
    <location>
        <begin position="146"/>
        <end position="166"/>
    </location>
</feature>
<name>A0ABW1F9X0_9ACTN</name>
<evidence type="ECO:0000313" key="2">
    <source>
        <dbReference type="EMBL" id="MFC5890720.1"/>
    </source>
</evidence>
<proteinExistence type="predicted"/>
<protein>
    <submittedName>
        <fullName evidence="2">DUF4386 domain-containing protein</fullName>
    </submittedName>
</protein>
<accession>A0ABW1F9X0</accession>
<dbReference type="Pfam" id="PF14329">
    <property type="entry name" value="DUF4386"/>
    <property type="match status" value="1"/>
</dbReference>
<keyword evidence="1" id="KW-1133">Transmembrane helix</keyword>
<feature type="transmembrane region" description="Helical" evidence="1">
    <location>
        <begin position="206"/>
        <end position="227"/>
    </location>
</feature>
<feature type="transmembrane region" description="Helical" evidence="1">
    <location>
        <begin position="25"/>
        <end position="46"/>
    </location>
</feature>
<keyword evidence="1" id="KW-0812">Transmembrane</keyword>
<reference evidence="3" key="1">
    <citation type="journal article" date="2019" name="Int. J. Syst. Evol. Microbiol.">
        <title>The Global Catalogue of Microorganisms (GCM) 10K type strain sequencing project: providing services to taxonomists for standard genome sequencing and annotation.</title>
        <authorList>
            <consortium name="The Broad Institute Genomics Platform"/>
            <consortium name="The Broad Institute Genome Sequencing Center for Infectious Disease"/>
            <person name="Wu L."/>
            <person name="Ma J."/>
        </authorList>
    </citation>
    <scope>NUCLEOTIDE SEQUENCE [LARGE SCALE GENOMIC DNA]</scope>
    <source>
        <strain evidence="3">CGMCC 4.1469</strain>
    </source>
</reference>
<gene>
    <name evidence="2" type="ORF">ACFP0N_37780</name>
</gene>
<dbReference type="Proteomes" id="UP001596067">
    <property type="component" value="Unassembled WGS sequence"/>
</dbReference>
<dbReference type="EMBL" id="JBHSOD010000093">
    <property type="protein sequence ID" value="MFC5890720.1"/>
    <property type="molecule type" value="Genomic_DNA"/>
</dbReference>
<evidence type="ECO:0000256" key="1">
    <source>
        <dbReference type="SAM" id="Phobius"/>
    </source>
</evidence>
<keyword evidence="1" id="KW-0472">Membrane</keyword>
<sequence length="246" mass="25141">MYAVHLSLGRREGIPVEGSADRKTAVVTGVLFLVTEVAAIAGMLLYGPVLDGAAYVAGRGADGRVVAGALCEVVLLLAVVGTGVALYPVLRRHQEAVALAYVCGRLLEAAVIAVGIVSLLAVVTLRKDVGGAAADVAEALVALHDWTFLLGPNVVLGANSLALAWLMYRSRLVPRAVALLGLVGGSLICASAVAVLFGLYPQVSTAGSLAALPVFAWEVTLAIRLIVRGFDPSSVRGAAVGRPVLG</sequence>
<dbReference type="InterPro" id="IPR025495">
    <property type="entry name" value="DUF4386"/>
</dbReference>
<feature type="transmembrane region" description="Helical" evidence="1">
    <location>
        <begin position="102"/>
        <end position="126"/>
    </location>
</feature>
<keyword evidence="3" id="KW-1185">Reference proteome</keyword>
<feature type="transmembrane region" description="Helical" evidence="1">
    <location>
        <begin position="178"/>
        <end position="200"/>
    </location>
</feature>
<comment type="caution">
    <text evidence="2">The sequence shown here is derived from an EMBL/GenBank/DDBJ whole genome shotgun (WGS) entry which is preliminary data.</text>
</comment>
<dbReference type="RefSeq" id="WP_380237754.1">
    <property type="nucleotide sequence ID" value="NZ_JBHSOD010000093.1"/>
</dbReference>
<feature type="transmembrane region" description="Helical" evidence="1">
    <location>
        <begin position="66"/>
        <end position="90"/>
    </location>
</feature>
<organism evidence="2 3">
    <name type="scientific">Kitasatospora aburaviensis</name>
    <dbReference type="NCBI Taxonomy" id="67265"/>
    <lineage>
        <taxon>Bacteria</taxon>
        <taxon>Bacillati</taxon>
        <taxon>Actinomycetota</taxon>
        <taxon>Actinomycetes</taxon>
        <taxon>Kitasatosporales</taxon>
        <taxon>Streptomycetaceae</taxon>
        <taxon>Kitasatospora</taxon>
    </lineage>
</organism>
<evidence type="ECO:0000313" key="3">
    <source>
        <dbReference type="Proteomes" id="UP001596067"/>
    </source>
</evidence>